<protein>
    <submittedName>
        <fullName evidence="2">Uncharacterized protein</fullName>
    </submittedName>
</protein>
<feature type="region of interest" description="Disordered" evidence="1">
    <location>
        <begin position="341"/>
        <end position="404"/>
    </location>
</feature>
<feature type="compositionally biased region" description="Low complexity" evidence="1">
    <location>
        <begin position="561"/>
        <end position="583"/>
    </location>
</feature>
<dbReference type="EMBL" id="ML769529">
    <property type="protein sequence ID" value="KAE9395515.1"/>
    <property type="molecule type" value="Genomic_DNA"/>
</dbReference>
<feature type="compositionally biased region" description="Gly residues" evidence="1">
    <location>
        <begin position="947"/>
        <end position="956"/>
    </location>
</feature>
<feature type="compositionally biased region" description="Polar residues" evidence="1">
    <location>
        <begin position="1007"/>
        <end position="1017"/>
    </location>
</feature>
<feature type="compositionally biased region" description="Basic and acidic residues" evidence="1">
    <location>
        <begin position="437"/>
        <end position="455"/>
    </location>
</feature>
<feature type="region of interest" description="Disordered" evidence="1">
    <location>
        <begin position="426"/>
        <end position="480"/>
    </location>
</feature>
<feature type="compositionally biased region" description="Polar residues" evidence="1">
    <location>
        <begin position="638"/>
        <end position="647"/>
    </location>
</feature>
<sequence>MVALGKDTYSSDSDDYSESEDNTVNAKQLRASPGRKGMSKAKAKSEIGHGSSSTSPYSPSFNGPSAFPRGPGTGLRPDALAKSCCSSIPVGCQQVASAGALSSNTNSATKTVPVQPKTSRYVIIFKRKVAAVIKLNRQPAHAHSRRQSLLPKFLLKRPASAASNPSNNSHSDAVSVRSMGRAGGMRARVISNAKPLIDINELTGPKKRPPEDGEGFTGGATLLSGGATRGPPSISPVPSSVTSTSPPGRRFISPPPSPESGSRPLIRSESTSPQTPSQVPSGLAQRRIPVGKKDTDDLSPGVKKKDPFSERLSKAVAQTRAHQQLSGWISLDASVEMDMPFTSSPSPTLESPALHHRRRSSDIEVRRDDQPAVRAPSPKPFAIPKRIDYKGKRKSIEPRKSEDSMEDLATLLGAGIKLVTVNGEDQTDFEFPSSTSTERKGLASGMEDKDGAGGEDKDDTSSFAHLAYFDEPPPSPNRIAPIVIKTRTPAPSFSVTSRPKHGRPASVSILTTSSSSETAAILNSAAGNGNVTTATTTTTTTTTTQTHAQTRGPPLAGVTRPRSSTLMSPSSSKPTMPSWSMPTAPNSNIPPPKAKLLLPSNVVPAPASVASSDASSSSNTSAKLHNPRQRLKPPPRSMSASNMGIATSPQASAPASRFPAPSKPFANVNESPASSTGGSSSGRGVPVTPRDGSDVGDGRKWSPSKEEQWGSGVSGLSFGGKHGRKRSIAFEDEARAEGKGKESPGHEEARRKERRRSRSSELLLSLETISTGPGPILDDDEDEDLPISQSLSAARMGGMNPMMMNGPIPGMPGGFGPQPTGNPMWGWPSIPQMSPGQMLSPAQFMVPPPADPSFFAAHQQAMMFAKQAYQMAVAQQAMAAAAEEWERGSTVGFSSSQSMYGMPPSASPSMSSPYGMGAGGWAGASPVYPSGPRSSMFGGSGAMSEYGGGGGRGGGWSSSRSVYGESFGPSTPHGSGHSPNSATRGRMSSYTRDSGYFPPVPPIPPQANKNSGAPRQSTKPEISYEYVYPINFSVSVLVDGPFFAFLKSLTWHYMFLLSLALAHSLS</sequence>
<feature type="compositionally biased region" description="Basic and acidic residues" evidence="1">
    <location>
        <begin position="691"/>
        <end position="708"/>
    </location>
</feature>
<gene>
    <name evidence="2" type="ORF">BT96DRAFT_1021872</name>
</gene>
<feature type="region of interest" description="Disordered" evidence="1">
    <location>
        <begin position="1"/>
        <end position="74"/>
    </location>
</feature>
<feature type="compositionally biased region" description="Low complexity" evidence="1">
    <location>
        <begin position="219"/>
        <end position="247"/>
    </location>
</feature>
<dbReference type="AlphaFoldDB" id="A0A6A4HEL4"/>
<feature type="compositionally biased region" description="Basic and acidic residues" evidence="1">
    <location>
        <begin position="360"/>
        <end position="371"/>
    </location>
</feature>
<feature type="compositionally biased region" description="Low complexity" evidence="1">
    <location>
        <begin position="259"/>
        <end position="281"/>
    </location>
</feature>
<feature type="compositionally biased region" description="Low complexity" evidence="1">
    <location>
        <begin position="51"/>
        <end position="60"/>
    </location>
</feature>
<feature type="compositionally biased region" description="Acidic residues" evidence="1">
    <location>
        <begin position="12"/>
        <end position="21"/>
    </location>
</feature>
<proteinExistence type="predicted"/>
<feature type="compositionally biased region" description="Polar residues" evidence="1">
    <location>
        <begin position="968"/>
        <end position="992"/>
    </location>
</feature>
<evidence type="ECO:0000313" key="2">
    <source>
        <dbReference type="EMBL" id="KAE9395515.1"/>
    </source>
</evidence>
<organism evidence="2 3">
    <name type="scientific">Gymnopus androsaceus JB14</name>
    <dbReference type="NCBI Taxonomy" id="1447944"/>
    <lineage>
        <taxon>Eukaryota</taxon>
        <taxon>Fungi</taxon>
        <taxon>Dikarya</taxon>
        <taxon>Basidiomycota</taxon>
        <taxon>Agaricomycotina</taxon>
        <taxon>Agaricomycetes</taxon>
        <taxon>Agaricomycetidae</taxon>
        <taxon>Agaricales</taxon>
        <taxon>Marasmiineae</taxon>
        <taxon>Omphalotaceae</taxon>
        <taxon>Gymnopus</taxon>
    </lineage>
</organism>
<dbReference type="OrthoDB" id="2687738at2759"/>
<feature type="region of interest" description="Disordered" evidence="1">
    <location>
        <begin position="200"/>
        <end position="310"/>
    </location>
</feature>
<name>A0A6A4HEL4_9AGAR</name>
<dbReference type="Proteomes" id="UP000799118">
    <property type="component" value="Unassembled WGS sequence"/>
</dbReference>
<feature type="compositionally biased region" description="Low complexity" evidence="1">
    <location>
        <begin position="532"/>
        <end position="550"/>
    </location>
</feature>
<feature type="compositionally biased region" description="Basic and acidic residues" evidence="1">
    <location>
        <begin position="385"/>
        <end position="403"/>
    </location>
</feature>
<evidence type="ECO:0000256" key="1">
    <source>
        <dbReference type="SAM" id="MobiDB-lite"/>
    </source>
</evidence>
<evidence type="ECO:0000313" key="3">
    <source>
        <dbReference type="Proteomes" id="UP000799118"/>
    </source>
</evidence>
<feature type="compositionally biased region" description="Basic and acidic residues" evidence="1">
    <location>
        <begin position="728"/>
        <end position="751"/>
    </location>
</feature>
<feature type="region of interest" description="Disordered" evidence="1">
    <location>
        <begin position="528"/>
        <end position="783"/>
    </location>
</feature>
<feature type="compositionally biased region" description="Low complexity" evidence="1">
    <location>
        <begin position="648"/>
        <end position="684"/>
    </location>
</feature>
<accession>A0A6A4HEL4</accession>
<feature type="region of interest" description="Disordered" evidence="1">
    <location>
        <begin position="947"/>
        <end position="1017"/>
    </location>
</feature>
<feature type="compositionally biased region" description="Low complexity" evidence="1">
    <location>
        <begin position="599"/>
        <end position="622"/>
    </location>
</feature>
<reference evidence="2" key="1">
    <citation type="journal article" date="2019" name="Environ. Microbiol.">
        <title>Fungal ecological strategies reflected in gene transcription - a case study of two litter decomposers.</title>
        <authorList>
            <person name="Barbi F."/>
            <person name="Kohler A."/>
            <person name="Barry K."/>
            <person name="Baskaran P."/>
            <person name="Daum C."/>
            <person name="Fauchery L."/>
            <person name="Ihrmark K."/>
            <person name="Kuo A."/>
            <person name="LaButti K."/>
            <person name="Lipzen A."/>
            <person name="Morin E."/>
            <person name="Grigoriev I.V."/>
            <person name="Henrissat B."/>
            <person name="Lindahl B."/>
            <person name="Martin F."/>
        </authorList>
    </citation>
    <scope>NUCLEOTIDE SEQUENCE</scope>
    <source>
        <strain evidence="2">JB14</strain>
    </source>
</reference>
<keyword evidence="3" id="KW-1185">Reference proteome</keyword>